<name>A0ABW2CKL1_9ACTN</name>
<dbReference type="InterPro" id="IPR001466">
    <property type="entry name" value="Beta-lactam-related"/>
</dbReference>
<dbReference type="InterPro" id="IPR012338">
    <property type="entry name" value="Beta-lactam/transpept-like"/>
</dbReference>
<dbReference type="GO" id="GO:0016787">
    <property type="term" value="F:hydrolase activity"/>
    <property type="evidence" value="ECO:0007669"/>
    <property type="project" value="UniProtKB-KW"/>
</dbReference>
<dbReference type="RefSeq" id="WP_160822596.1">
    <property type="nucleotide sequence ID" value="NZ_JBHSXE010000001.1"/>
</dbReference>
<evidence type="ECO:0000313" key="3">
    <source>
        <dbReference type="EMBL" id="MFC6882331.1"/>
    </source>
</evidence>
<dbReference type="Proteomes" id="UP001596380">
    <property type="component" value="Unassembled WGS sequence"/>
</dbReference>
<protein>
    <submittedName>
        <fullName evidence="3">Serine hydrolase domain-containing protein</fullName>
        <ecNumber evidence="3">3.-.-.-</ecNumber>
    </submittedName>
</protein>
<proteinExistence type="predicted"/>
<organism evidence="3 4">
    <name type="scientific">Actinomadura yumaensis</name>
    <dbReference type="NCBI Taxonomy" id="111807"/>
    <lineage>
        <taxon>Bacteria</taxon>
        <taxon>Bacillati</taxon>
        <taxon>Actinomycetota</taxon>
        <taxon>Actinomycetes</taxon>
        <taxon>Streptosporangiales</taxon>
        <taxon>Thermomonosporaceae</taxon>
        <taxon>Actinomadura</taxon>
    </lineage>
</organism>
<dbReference type="Pfam" id="PF00144">
    <property type="entry name" value="Beta-lactamase"/>
    <property type="match status" value="1"/>
</dbReference>
<evidence type="ECO:0000259" key="2">
    <source>
        <dbReference type="Pfam" id="PF00144"/>
    </source>
</evidence>
<dbReference type="PANTHER" id="PTHR46825">
    <property type="entry name" value="D-ALANYL-D-ALANINE-CARBOXYPEPTIDASE/ENDOPEPTIDASE AMPH"/>
    <property type="match status" value="1"/>
</dbReference>
<dbReference type="EMBL" id="JBHSXS010000012">
    <property type="protein sequence ID" value="MFC6882331.1"/>
    <property type="molecule type" value="Genomic_DNA"/>
</dbReference>
<dbReference type="PANTHER" id="PTHR46825:SF7">
    <property type="entry name" value="D-ALANYL-D-ALANINE CARBOXYPEPTIDASE"/>
    <property type="match status" value="1"/>
</dbReference>
<dbReference type="InterPro" id="IPR050491">
    <property type="entry name" value="AmpC-like"/>
</dbReference>
<accession>A0ABW2CKL1</accession>
<gene>
    <name evidence="3" type="ORF">ACFQKB_21430</name>
</gene>
<feature type="domain" description="Beta-lactamase-related" evidence="2">
    <location>
        <begin position="37"/>
        <end position="341"/>
    </location>
</feature>
<evidence type="ECO:0000313" key="4">
    <source>
        <dbReference type="Proteomes" id="UP001596380"/>
    </source>
</evidence>
<keyword evidence="3" id="KW-0378">Hydrolase</keyword>
<keyword evidence="4" id="KW-1185">Reference proteome</keyword>
<comment type="caution">
    <text evidence="3">The sequence shown here is derived from an EMBL/GenBank/DDBJ whole genome shotgun (WGS) entry which is preliminary data.</text>
</comment>
<sequence length="359" mass="37867">MRTTTRITLPAVLALAAAAAATLPAHAAPDPVRGALASVVDDAGAPSVIARWGRDGRAASFRYGTARKGTRVPAVQGRFRAGSTTKTFTATVVLQLAEEGRLSLDARVESLLPGVVPGGASDITVRQLLNHTSGLAEFPDASFFDARGALKDPLRTWTPAELVAGIRSAPRAFDPPGSDYLYSQVNYVLLGMIIERAGGSYAREVERRIVRPLRLRDTYVPGTETAIRGPHNRGYVTDGTSYADVTALNPSILDAAGRIVSSTRDLAAFHRALETGRLLSPASLELMRTPSRHASYGSGLEVIPLKCGTFYGHGGGTPGYATLVASSRDGRTWFAASATLNGDAVWPRLSTALTAALCP</sequence>
<dbReference type="SUPFAM" id="SSF56601">
    <property type="entry name" value="beta-lactamase/transpeptidase-like"/>
    <property type="match status" value="1"/>
</dbReference>
<reference evidence="4" key="1">
    <citation type="journal article" date="2019" name="Int. J. Syst. Evol. Microbiol.">
        <title>The Global Catalogue of Microorganisms (GCM) 10K type strain sequencing project: providing services to taxonomists for standard genome sequencing and annotation.</title>
        <authorList>
            <consortium name="The Broad Institute Genomics Platform"/>
            <consortium name="The Broad Institute Genome Sequencing Center for Infectious Disease"/>
            <person name="Wu L."/>
            <person name="Ma J."/>
        </authorList>
    </citation>
    <scope>NUCLEOTIDE SEQUENCE [LARGE SCALE GENOMIC DNA]</scope>
    <source>
        <strain evidence="4">JCM 3369</strain>
    </source>
</reference>
<feature type="signal peptide" evidence="1">
    <location>
        <begin position="1"/>
        <end position="27"/>
    </location>
</feature>
<evidence type="ECO:0000256" key="1">
    <source>
        <dbReference type="SAM" id="SignalP"/>
    </source>
</evidence>
<keyword evidence="1" id="KW-0732">Signal</keyword>
<feature type="chain" id="PRO_5046714490" evidence="1">
    <location>
        <begin position="28"/>
        <end position="359"/>
    </location>
</feature>
<dbReference type="EC" id="3.-.-.-" evidence="3"/>
<dbReference type="Gene3D" id="3.40.710.10">
    <property type="entry name" value="DD-peptidase/beta-lactamase superfamily"/>
    <property type="match status" value="1"/>
</dbReference>